<evidence type="ECO:0000256" key="1">
    <source>
        <dbReference type="ARBA" id="ARBA00008601"/>
    </source>
</evidence>
<comment type="pathway">
    <text evidence="7">Phospholipid metabolism; phosphatidylglycerol biosynthesis; phosphatidylglycerol from CDP-diacylglycerol: step 2/2.</text>
</comment>
<accession>A0A9Q0PX40</accession>
<evidence type="ECO:0000256" key="5">
    <source>
        <dbReference type="ARBA" id="ARBA00023209"/>
    </source>
</evidence>
<dbReference type="GO" id="GO:0048364">
    <property type="term" value="P:root development"/>
    <property type="evidence" value="ECO:0007669"/>
    <property type="project" value="UniProtKB-ARBA"/>
</dbReference>
<reference evidence="12" key="2">
    <citation type="journal article" date="2023" name="Int. J. Mol. Sci.">
        <title>De Novo Assembly and Annotation of 11 Diverse Shrub Willow (Salix) Genomes Reveals Novel Gene Organization in Sex-Linked Regions.</title>
        <authorList>
            <person name="Hyden B."/>
            <person name="Feng K."/>
            <person name="Yates T.B."/>
            <person name="Jawdy S."/>
            <person name="Cereghino C."/>
            <person name="Smart L.B."/>
            <person name="Muchero W."/>
        </authorList>
    </citation>
    <scope>NUCLEOTIDE SEQUENCE</scope>
    <source>
        <tissue evidence="12">Shoot tip</tissue>
    </source>
</reference>
<organism evidence="12 13">
    <name type="scientific">Salix koriyanagi</name>
    <dbReference type="NCBI Taxonomy" id="2511006"/>
    <lineage>
        <taxon>Eukaryota</taxon>
        <taxon>Viridiplantae</taxon>
        <taxon>Streptophyta</taxon>
        <taxon>Embryophyta</taxon>
        <taxon>Tracheophyta</taxon>
        <taxon>Spermatophyta</taxon>
        <taxon>Magnoliopsida</taxon>
        <taxon>eudicotyledons</taxon>
        <taxon>Gunneridae</taxon>
        <taxon>Pentapetalae</taxon>
        <taxon>rosids</taxon>
        <taxon>fabids</taxon>
        <taxon>Malpighiales</taxon>
        <taxon>Salicaceae</taxon>
        <taxon>Saliceae</taxon>
        <taxon>Salix</taxon>
    </lineage>
</organism>
<comment type="catalytic activity">
    <reaction evidence="9">
        <text>a 1,2-diacyl-sn-glycero-3-phospho-(1'-sn-glycero-3'-phosphate) + H2O = a 1,2-diacyl-sn-glycero-3-phospho-(1'-sn-glycerol) + phosphate</text>
        <dbReference type="Rhea" id="RHEA:33751"/>
        <dbReference type="ChEBI" id="CHEBI:15377"/>
        <dbReference type="ChEBI" id="CHEBI:43474"/>
        <dbReference type="ChEBI" id="CHEBI:60110"/>
        <dbReference type="ChEBI" id="CHEBI:64716"/>
        <dbReference type="EC" id="3.1.3.27"/>
    </reaction>
    <physiologicalReaction direction="left-to-right" evidence="9">
        <dbReference type="Rhea" id="RHEA:33752"/>
    </physiologicalReaction>
</comment>
<evidence type="ECO:0000256" key="9">
    <source>
        <dbReference type="ARBA" id="ARBA00050944"/>
    </source>
</evidence>
<reference evidence="12" key="1">
    <citation type="submission" date="2022-11" db="EMBL/GenBank/DDBJ databases">
        <authorList>
            <person name="Hyden B.L."/>
            <person name="Feng K."/>
            <person name="Yates T."/>
            <person name="Jawdy S."/>
            <person name="Smart L.B."/>
            <person name="Muchero W."/>
        </authorList>
    </citation>
    <scope>NUCLEOTIDE SEQUENCE</scope>
    <source>
        <tissue evidence="12">Shoot tip</tissue>
    </source>
</reference>
<protein>
    <recommendedName>
        <fullName evidence="8">phosphatidylglycerophosphatase</fullName>
        <ecNumber evidence="8">3.1.3.27</ecNumber>
    </recommendedName>
</protein>
<dbReference type="Gene3D" id="3.90.190.10">
    <property type="entry name" value="Protein tyrosine phosphatase superfamily"/>
    <property type="match status" value="1"/>
</dbReference>
<evidence type="ECO:0000313" key="12">
    <source>
        <dbReference type="EMBL" id="KAJ6695978.1"/>
    </source>
</evidence>
<feature type="domain" description="Tyrosine-protein phosphatase" evidence="11">
    <location>
        <begin position="70"/>
        <end position="213"/>
    </location>
</feature>
<dbReference type="PANTHER" id="PTHR46274:SF9">
    <property type="entry name" value="PHOSPHATIDYLGLYCEROPHOSPHATE PHOSPHATASE PTPMT1"/>
    <property type="match status" value="1"/>
</dbReference>
<evidence type="ECO:0000256" key="8">
    <source>
        <dbReference type="ARBA" id="ARBA00024224"/>
    </source>
</evidence>
<keyword evidence="4" id="KW-0443">Lipid metabolism</keyword>
<comment type="caution">
    <text evidence="12">The sequence shown here is derived from an EMBL/GenBank/DDBJ whole genome shotgun (WGS) entry which is preliminary data.</text>
</comment>
<dbReference type="PANTHER" id="PTHR46274">
    <property type="entry name" value="PHOSPHATIDYLINOSITOL PHOSPHATASE"/>
    <property type="match status" value="1"/>
</dbReference>
<comment type="similarity">
    <text evidence="1">Belongs to the protein-tyrosine phosphatase family. Non-receptor class dual specificity subfamily.</text>
</comment>
<dbReference type="EC" id="3.1.3.27" evidence="8"/>
<proteinExistence type="inferred from homology"/>
<dbReference type="InterPro" id="IPR029021">
    <property type="entry name" value="Prot-tyrosine_phosphatase-like"/>
</dbReference>
<dbReference type="SUPFAM" id="SSF52799">
    <property type="entry name" value="(Phosphotyrosine protein) phosphatases II"/>
    <property type="match status" value="1"/>
</dbReference>
<evidence type="ECO:0000256" key="4">
    <source>
        <dbReference type="ARBA" id="ARBA00023098"/>
    </source>
</evidence>
<evidence type="ECO:0000256" key="6">
    <source>
        <dbReference type="ARBA" id="ARBA00023264"/>
    </source>
</evidence>
<dbReference type="GO" id="GO:0008654">
    <property type="term" value="P:phospholipid biosynthetic process"/>
    <property type="evidence" value="ECO:0007669"/>
    <property type="project" value="UniProtKB-KW"/>
</dbReference>
<dbReference type="PROSITE" id="PS50054">
    <property type="entry name" value="TYR_PHOSPHATASE_DUAL"/>
    <property type="match status" value="1"/>
</dbReference>
<dbReference type="AlphaFoldDB" id="A0A9Q0PX40"/>
<dbReference type="EMBL" id="JAPFFM010000017">
    <property type="protein sequence ID" value="KAJ6695978.1"/>
    <property type="molecule type" value="Genomic_DNA"/>
</dbReference>
<name>A0A9Q0PX40_9ROSI</name>
<evidence type="ECO:0000256" key="7">
    <source>
        <dbReference type="ARBA" id="ARBA00024192"/>
    </source>
</evidence>
<keyword evidence="5" id="KW-0594">Phospholipid biosynthesis</keyword>
<keyword evidence="3" id="KW-0378">Hydrolase</keyword>
<evidence type="ECO:0000256" key="2">
    <source>
        <dbReference type="ARBA" id="ARBA00022516"/>
    </source>
</evidence>
<dbReference type="GO" id="GO:0008962">
    <property type="term" value="F:phosphatidylglycerophosphatase activity"/>
    <property type="evidence" value="ECO:0007669"/>
    <property type="project" value="UniProtKB-EC"/>
</dbReference>
<dbReference type="InterPro" id="IPR020422">
    <property type="entry name" value="TYR_PHOSPHATASE_DUAL_dom"/>
</dbReference>
<evidence type="ECO:0000256" key="10">
    <source>
        <dbReference type="ARBA" id="ARBA00053902"/>
    </source>
</evidence>
<gene>
    <name evidence="12" type="ORF">OIU74_014980</name>
</gene>
<evidence type="ECO:0000313" key="13">
    <source>
        <dbReference type="Proteomes" id="UP001151752"/>
    </source>
</evidence>
<dbReference type="FunFam" id="3.90.190.10:FF:000051">
    <property type="entry name" value="Dual specificity phosphatase domain protein"/>
    <property type="match status" value="1"/>
</dbReference>
<evidence type="ECO:0000259" key="11">
    <source>
        <dbReference type="PROSITE" id="PS50054"/>
    </source>
</evidence>
<keyword evidence="6" id="KW-1208">Phospholipid metabolism</keyword>
<dbReference type="Proteomes" id="UP001151752">
    <property type="component" value="Chromosome 3"/>
</dbReference>
<keyword evidence="13" id="KW-1185">Reference proteome</keyword>
<keyword evidence="2" id="KW-0444">Lipid biosynthesis</keyword>
<comment type="function">
    <text evidence="10">Exhibits phosphatidylglycerophosphate phosphatase activity. Involved in root growth and columella cells organization. May possess protein phosphatase activity.</text>
</comment>
<sequence>MIIEELRVGELERGEEEKEICAVGANKKNNEGFIAWNAKRVFIGAGARALFYPTLLYNVVRNKVQAEFRWWDRVHEFILLGAVPFPSDVPCLKGLGVGGVITLNEPYETLVPTSLYHAYGINHLVIPTRDYCFAPSINDICQAVAFIHENVSSGQNYICSLQSCTTIVICYLVHHMQMTPDAAYNYVRSIRPRVLLASAQWQAVQEYYYLKVDSSDHNFKMTDLVLRTPRAALLQGMVPFDDGSVVVVTEADLDGFNQSIESGPLGSEIWADLSVVCRVRVAGQAALARISCLWLRCQAHQKIVGEQQLNRKNSCSIRADHLGAISVDIHVY</sequence>
<evidence type="ECO:0000256" key="3">
    <source>
        <dbReference type="ARBA" id="ARBA00022801"/>
    </source>
</evidence>